<accession>A0AAD5MJQ9</accession>
<dbReference type="EMBL" id="JAHQIW010003702">
    <property type="protein sequence ID" value="KAJ1359777.1"/>
    <property type="molecule type" value="Genomic_DNA"/>
</dbReference>
<evidence type="ECO:0000313" key="2">
    <source>
        <dbReference type="Proteomes" id="UP001196413"/>
    </source>
</evidence>
<dbReference type="Proteomes" id="UP001196413">
    <property type="component" value="Unassembled WGS sequence"/>
</dbReference>
<keyword evidence="2" id="KW-1185">Reference proteome</keyword>
<sequence length="123" mass="14406">MNRKSERIAVVELRKTGAKMIDIVKIDWHRTRKCPQSRETLQKDWRDCGPSLKSLSNHLSPTSKIIQKIRLQVQRNPERSMRKMASKAADQRVASENVVENKLKLRSCKIARVHFSDKKKDKR</sequence>
<evidence type="ECO:0000313" key="1">
    <source>
        <dbReference type="EMBL" id="KAJ1359777.1"/>
    </source>
</evidence>
<reference evidence="1" key="1">
    <citation type="submission" date="2021-06" db="EMBL/GenBank/DDBJ databases">
        <title>Parelaphostrongylus tenuis whole genome reference sequence.</title>
        <authorList>
            <person name="Garwood T.J."/>
            <person name="Larsen P.A."/>
            <person name="Fountain-Jones N.M."/>
            <person name="Garbe J.R."/>
            <person name="Macchietto M.G."/>
            <person name="Kania S.A."/>
            <person name="Gerhold R.W."/>
            <person name="Richards J.E."/>
            <person name="Wolf T.M."/>
        </authorList>
    </citation>
    <scope>NUCLEOTIDE SEQUENCE</scope>
    <source>
        <strain evidence="1">MNPRO001-30</strain>
        <tissue evidence="1">Meninges</tissue>
    </source>
</reference>
<name>A0AAD5MJQ9_PARTN</name>
<protein>
    <submittedName>
        <fullName evidence="1">Uncharacterized protein</fullName>
    </submittedName>
</protein>
<organism evidence="1 2">
    <name type="scientific">Parelaphostrongylus tenuis</name>
    <name type="common">Meningeal worm</name>
    <dbReference type="NCBI Taxonomy" id="148309"/>
    <lineage>
        <taxon>Eukaryota</taxon>
        <taxon>Metazoa</taxon>
        <taxon>Ecdysozoa</taxon>
        <taxon>Nematoda</taxon>
        <taxon>Chromadorea</taxon>
        <taxon>Rhabditida</taxon>
        <taxon>Rhabditina</taxon>
        <taxon>Rhabditomorpha</taxon>
        <taxon>Strongyloidea</taxon>
        <taxon>Metastrongylidae</taxon>
        <taxon>Parelaphostrongylus</taxon>
    </lineage>
</organism>
<gene>
    <name evidence="1" type="ORF">KIN20_018578</name>
</gene>
<comment type="caution">
    <text evidence="1">The sequence shown here is derived from an EMBL/GenBank/DDBJ whole genome shotgun (WGS) entry which is preliminary data.</text>
</comment>
<proteinExistence type="predicted"/>
<dbReference type="AlphaFoldDB" id="A0AAD5MJQ9"/>